<protein>
    <submittedName>
        <fullName evidence="2">NTP transferase domain-containing protein</fullName>
    </submittedName>
</protein>
<evidence type="ECO:0000313" key="2">
    <source>
        <dbReference type="EMBL" id="TYB47856.1"/>
    </source>
</evidence>
<sequence length="345" mass="37041">MNLHVVVLAGGQGTRLWPLSRQRAPKFLLDVGLGEPLLADALRRAVRLTDPSRVHIVTGADHVQEVRAIAAPFRVLQVIVEPSARDTAAALCLATGVVARADPDATLVSLPADQVVRDTRQRWTDVLARAVDAAQTGHRLVCVGLVPEEPKTGLGYIRAPATRDPGGARPVLAFHEKPDRATAEDYVASGECFWNTAIMAWEAETFAAMVGAHAPHLAPLLAPGPLNRERWESVPRMAIEPALLEPAAAAGSLSLVPAAFEWSDVGSWTTVARLDGTEPGESVIRRDADGCFVHPTPGRRYVLLGTRNLVIVDTGDVVLIADRDSDQDLKGLVSGPIRQTWPDLL</sequence>
<dbReference type="InterPro" id="IPR051161">
    <property type="entry name" value="Mannose-6P_isomerase_type2"/>
</dbReference>
<proteinExistence type="predicted"/>
<evidence type="ECO:0000259" key="1">
    <source>
        <dbReference type="Pfam" id="PF00483"/>
    </source>
</evidence>
<keyword evidence="3" id="KW-1185">Reference proteome</keyword>
<reference evidence="2 3" key="1">
    <citation type="submission" date="2019-08" db="EMBL/GenBank/DDBJ databases">
        <title>Actinomadura sp. nov. CYP1-5 isolated from mountain soil.</title>
        <authorList>
            <person name="Songsumanus A."/>
            <person name="Kuncharoen N."/>
            <person name="Kudo T."/>
            <person name="Yuki M."/>
            <person name="Igarashi Y."/>
            <person name="Tanasupawat S."/>
        </authorList>
    </citation>
    <scope>NUCLEOTIDE SEQUENCE [LARGE SCALE GENOMIC DNA]</scope>
    <source>
        <strain evidence="2 3">JCM 14158</strain>
    </source>
</reference>
<dbReference type="GO" id="GO:0009298">
    <property type="term" value="P:GDP-mannose biosynthetic process"/>
    <property type="evidence" value="ECO:0007669"/>
    <property type="project" value="TreeGrafter"/>
</dbReference>
<dbReference type="PANTHER" id="PTHR46390:SF1">
    <property type="entry name" value="MANNOSE-1-PHOSPHATE GUANYLYLTRANSFERASE"/>
    <property type="match status" value="1"/>
</dbReference>
<dbReference type="PANTHER" id="PTHR46390">
    <property type="entry name" value="MANNOSE-1-PHOSPHATE GUANYLYLTRANSFERASE"/>
    <property type="match status" value="1"/>
</dbReference>
<dbReference type="Proteomes" id="UP000323380">
    <property type="component" value="Unassembled WGS sequence"/>
</dbReference>
<evidence type="ECO:0000313" key="3">
    <source>
        <dbReference type="Proteomes" id="UP000323380"/>
    </source>
</evidence>
<dbReference type="SUPFAM" id="SSF53448">
    <property type="entry name" value="Nucleotide-diphospho-sugar transferases"/>
    <property type="match status" value="1"/>
</dbReference>
<accession>A0A5D0NTR5</accession>
<gene>
    <name evidence="2" type="ORF">FXF69_00945</name>
</gene>
<name>A0A5D0NTR5_9ACTN</name>
<dbReference type="EMBL" id="VSFG01000001">
    <property type="protein sequence ID" value="TYB47856.1"/>
    <property type="molecule type" value="Genomic_DNA"/>
</dbReference>
<dbReference type="STRING" id="1220554.GCA_001552135_03723"/>
<organism evidence="2 3">
    <name type="scientific">Actinomadura chibensis</name>
    <dbReference type="NCBI Taxonomy" id="392828"/>
    <lineage>
        <taxon>Bacteria</taxon>
        <taxon>Bacillati</taxon>
        <taxon>Actinomycetota</taxon>
        <taxon>Actinomycetes</taxon>
        <taxon>Streptosporangiales</taxon>
        <taxon>Thermomonosporaceae</taxon>
        <taxon>Actinomadura</taxon>
    </lineage>
</organism>
<dbReference type="SUPFAM" id="SSF159283">
    <property type="entry name" value="Guanosine diphospho-D-mannose pyrophosphorylase/mannose-6-phosphate isomerase linker domain"/>
    <property type="match status" value="1"/>
</dbReference>
<feature type="domain" description="Nucleotidyl transferase" evidence="1">
    <location>
        <begin position="5"/>
        <end position="269"/>
    </location>
</feature>
<keyword evidence="2" id="KW-0808">Transferase</keyword>
<dbReference type="RefSeq" id="WP_067892777.1">
    <property type="nucleotide sequence ID" value="NZ_VSFG01000001.1"/>
</dbReference>
<dbReference type="GO" id="GO:0004475">
    <property type="term" value="F:mannose-1-phosphate guanylyltransferase (GTP) activity"/>
    <property type="evidence" value="ECO:0007669"/>
    <property type="project" value="TreeGrafter"/>
</dbReference>
<dbReference type="InterPro" id="IPR005835">
    <property type="entry name" value="NTP_transferase_dom"/>
</dbReference>
<comment type="caution">
    <text evidence="2">The sequence shown here is derived from an EMBL/GenBank/DDBJ whole genome shotgun (WGS) entry which is preliminary data.</text>
</comment>
<dbReference type="AlphaFoldDB" id="A0A5D0NTR5"/>
<dbReference type="Gene3D" id="3.90.550.10">
    <property type="entry name" value="Spore Coat Polysaccharide Biosynthesis Protein SpsA, Chain A"/>
    <property type="match status" value="1"/>
</dbReference>
<dbReference type="Pfam" id="PF00483">
    <property type="entry name" value="NTP_transferase"/>
    <property type="match status" value="1"/>
</dbReference>
<dbReference type="InterPro" id="IPR029044">
    <property type="entry name" value="Nucleotide-diphossugar_trans"/>
</dbReference>